<accession>A0A9W7DJB6</accession>
<reference evidence="1" key="1">
    <citation type="submission" date="2023-04" db="EMBL/GenBank/DDBJ databases">
        <title>Ambrosiozyma monospora NBRC 1965.</title>
        <authorList>
            <person name="Ichikawa N."/>
            <person name="Sato H."/>
            <person name="Tonouchi N."/>
        </authorList>
    </citation>
    <scope>NUCLEOTIDE SEQUENCE</scope>
    <source>
        <strain evidence="1">NBRC 1965</strain>
    </source>
</reference>
<proteinExistence type="predicted"/>
<evidence type="ECO:0000313" key="2">
    <source>
        <dbReference type="Proteomes" id="UP001165063"/>
    </source>
</evidence>
<dbReference type="EMBL" id="BSXU01004536">
    <property type="protein sequence ID" value="GMG45130.1"/>
    <property type="molecule type" value="Genomic_DNA"/>
</dbReference>
<gene>
    <name evidence="1" type="ORF">Amon01_000680600</name>
</gene>
<dbReference type="AlphaFoldDB" id="A0A9W7DJB6"/>
<organism evidence="1 2">
    <name type="scientific">Ambrosiozyma monospora</name>
    <name type="common">Yeast</name>
    <name type="synonym">Endomycopsis monosporus</name>
    <dbReference type="NCBI Taxonomy" id="43982"/>
    <lineage>
        <taxon>Eukaryota</taxon>
        <taxon>Fungi</taxon>
        <taxon>Dikarya</taxon>
        <taxon>Ascomycota</taxon>
        <taxon>Saccharomycotina</taxon>
        <taxon>Pichiomycetes</taxon>
        <taxon>Pichiales</taxon>
        <taxon>Pichiaceae</taxon>
        <taxon>Ambrosiozyma</taxon>
    </lineage>
</organism>
<sequence>MGLTYNKRHYNLKQLDLDQYTYKIEETFNYLRMNNFLSCKNPLELERTLGMLSWYTVEIARHSPPPRIVPGISKPYWTTELSILNKEMAKDHGKKVEFYQVLEKEKRRYEQEKKEKCRDMVEMWKVYNQLCKSDESNGGDQVFIRIEEEVEAAIDAEIEGTEQTEECCRFEGPSLIKNQESMHR</sequence>
<comment type="caution">
    <text evidence="1">The sequence shown here is derived from an EMBL/GenBank/DDBJ whole genome shotgun (WGS) entry which is preliminary data.</text>
</comment>
<protein>
    <submittedName>
        <fullName evidence="1">Unnamed protein product</fullName>
    </submittedName>
</protein>
<name>A0A9W7DJB6_AMBMO</name>
<dbReference type="Proteomes" id="UP001165063">
    <property type="component" value="Unassembled WGS sequence"/>
</dbReference>
<keyword evidence="2" id="KW-1185">Reference proteome</keyword>
<evidence type="ECO:0000313" key="1">
    <source>
        <dbReference type="EMBL" id="GMG45130.1"/>
    </source>
</evidence>